<dbReference type="AlphaFoldDB" id="A0A0S3EUL9"/>
<sequence>MNADLFYPLPRLLGGGPDFYLFGQSFIGYGEHRHLGCRQAERDLMSTGPHELSALETLRIHA</sequence>
<dbReference type="KEGG" id="sbd:ATN00_01120"/>
<proteinExistence type="predicted"/>
<gene>
    <name evidence="1" type="ORF">ATN00_01120</name>
</gene>
<dbReference type="Proteomes" id="UP000056968">
    <property type="component" value="Chromosome"/>
</dbReference>
<organism evidence="1 2">
    <name type="scientific">Sphingobium baderi</name>
    <dbReference type="NCBI Taxonomy" id="1332080"/>
    <lineage>
        <taxon>Bacteria</taxon>
        <taxon>Pseudomonadati</taxon>
        <taxon>Pseudomonadota</taxon>
        <taxon>Alphaproteobacteria</taxon>
        <taxon>Sphingomonadales</taxon>
        <taxon>Sphingomonadaceae</taxon>
        <taxon>Sphingobium</taxon>
    </lineage>
</organism>
<reference evidence="1 2" key="1">
    <citation type="submission" date="2015-11" db="EMBL/GenBank/DDBJ databases">
        <title>A Two-component Flavoprotein Monooxygenase System MeaXY Responsible for para-Hydroxylation of 2-Methyl-6-ethylaniline and 2,6-Diethylaniline in Sphingobium baderi DE-13.</title>
        <authorList>
            <person name="Cheng M."/>
            <person name="Meng Q."/>
            <person name="Yang Y."/>
            <person name="Chu C."/>
            <person name="Yan X."/>
            <person name="He J."/>
            <person name="Li S."/>
        </authorList>
    </citation>
    <scope>NUCLEOTIDE SEQUENCE [LARGE SCALE GENOMIC DNA]</scope>
    <source>
        <strain evidence="1 2">DE-13</strain>
    </source>
</reference>
<evidence type="ECO:0000313" key="2">
    <source>
        <dbReference type="Proteomes" id="UP000056968"/>
    </source>
</evidence>
<dbReference type="STRING" id="1332080.ATN00_01120"/>
<dbReference type="EMBL" id="CP013264">
    <property type="protein sequence ID" value="ALR19118.1"/>
    <property type="molecule type" value="Genomic_DNA"/>
</dbReference>
<name>A0A0S3EUL9_9SPHN</name>
<keyword evidence="2" id="KW-1185">Reference proteome</keyword>
<protein>
    <submittedName>
        <fullName evidence="1">Uncharacterized protein</fullName>
    </submittedName>
</protein>
<accession>A0A0S3EUL9</accession>
<evidence type="ECO:0000313" key="1">
    <source>
        <dbReference type="EMBL" id="ALR19118.1"/>
    </source>
</evidence>